<dbReference type="RefSeq" id="WP_191770716.1">
    <property type="nucleotide sequence ID" value="NZ_JACSQS010000009.1"/>
</dbReference>
<dbReference type="Proteomes" id="UP000636938">
    <property type="component" value="Unassembled WGS sequence"/>
</dbReference>
<evidence type="ECO:0000259" key="2">
    <source>
        <dbReference type="Pfam" id="PF07201"/>
    </source>
</evidence>
<dbReference type="PRINTS" id="PR01344">
    <property type="entry name" value="INVEPROTEIN"/>
</dbReference>
<dbReference type="GO" id="GO:0050709">
    <property type="term" value="P:negative regulation of protein secretion"/>
    <property type="evidence" value="ECO:0007669"/>
    <property type="project" value="InterPro"/>
</dbReference>
<dbReference type="InterPro" id="IPR013401">
    <property type="entry name" value="T3SS_LcrE"/>
</dbReference>
<sequence length="374" mass="41137">MAHIDVAAARLSVPAQRPRTAPVAQPVPEDEPASSTSAMRRANSQQGLLQQALTMSDDLSALVSSLRRNRSRDADESPVNAHAWLEQVLDPKGPEKLSALRLQLQQFPPANVEQLRNLLGALFADPSDAVAALRALRSGAELEELAEILDELEQEFLGGSSGKAVRAGLNVALKARLHSRLLAATPAQLRQTYRDFLGDGEPLASYEEWIALYGFESRTRVVDFIEHAMGADMYALDPSCSRLEFGYLLQRVRQLTMLRSADYLLLACCWEASVMIRIGVTQSTLLSALFAMIQRGGGLQELFDGVFGQVACALQTREKSRFAANMRRFLKAVPHGLWRDPGQHVRALDEVEVLLEAALKQEQQQAAAGRWVAV</sequence>
<dbReference type="Gene3D" id="1.10.150.630">
    <property type="match status" value="1"/>
</dbReference>
<evidence type="ECO:0000256" key="1">
    <source>
        <dbReference type="SAM" id="MobiDB-lite"/>
    </source>
</evidence>
<accession>A0A8X8K3V6</accession>
<dbReference type="NCBIfam" id="TIGR02568">
    <property type="entry name" value="LcrE"/>
    <property type="match status" value="1"/>
</dbReference>
<dbReference type="Pfam" id="PF07201">
    <property type="entry name" value="HrpJ"/>
    <property type="match status" value="1"/>
</dbReference>
<dbReference type="SUPFAM" id="SSF140591">
    <property type="entry name" value="Type III secretion system domain"/>
    <property type="match status" value="1"/>
</dbReference>
<reference evidence="3 4" key="1">
    <citation type="submission" date="2020-08" db="EMBL/GenBank/DDBJ databases">
        <title>A Genomic Blueprint of the Chicken Gut Microbiome.</title>
        <authorList>
            <person name="Gilroy R."/>
            <person name="Ravi A."/>
            <person name="Getino M."/>
            <person name="Pursley I."/>
            <person name="Horton D.L."/>
            <person name="Alikhan N.-F."/>
            <person name="Baker D."/>
            <person name="Gharbi K."/>
            <person name="Hall N."/>
            <person name="Watson M."/>
            <person name="Adriaenssens E.M."/>
            <person name="Foster-Nyarko E."/>
            <person name="Jarju S."/>
            <person name="Secka A."/>
            <person name="Antonio M."/>
            <person name="Oren A."/>
            <person name="Chaudhuri R."/>
            <person name="La Ragione R.M."/>
            <person name="Hildebrand F."/>
            <person name="Pallen M.J."/>
        </authorList>
    </citation>
    <scope>NUCLEOTIDE SEQUENCE [LARGE SCALE GENOMIC DNA]</scope>
    <source>
        <strain evidence="3 4">Sa5BUN4</strain>
    </source>
</reference>
<dbReference type="AlphaFoldDB" id="A0A8X8K3V6"/>
<dbReference type="EMBL" id="JACSQS010000009">
    <property type="protein sequence ID" value="MBD7954544.1"/>
    <property type="molecule type" value="Genomic_DNA"/>
</dbReference>
<dbReference type="GO" id="GO:0019867">
    <property type="term" value="C:outer membrane"/>
    <property type="evidence" value="ECO:0007669"/>
    <property type="project" value="InterPro"/>
</dbReference>
<protein>
    <submittedName>
        <fullName evidence="3">Type III secretion system gatekeeper subunit SctW</fullName>
    </submittedName>
</protein>
<organism evidence="3 4">
    <name type="scientific">Stenotrophomonas lacuserhaii</name>
    <dbReference type="NCBI Taxonomy" id="2760084"/>
    <lineage>
        <taxon>Bacteria</taxon>
        <taxon>Pseudomonadati</taxon>
        <taxon>Pseudomonadota</taxon>
        <taxon>Gammaproteobacteria</taxon>
        <taxon>Lysobacterales</taxon>
        <taxon>Lysobacteraceae</taxon>
        <taxon>Stenotrophomonas</taxon>
    </lineage>
</organism>
<feature type="domain" description="Hypersensitivity response secretion-like HrpJ" evidence="2">
    <location>
        <begin position="61"/>
        <end position="212"/>
    </location>
</feature>
<evidence type="ECO:0000313" key="3">
    <source>
        <dbReference type="EMBL" id="MBD7954544.1"/>
    </source>
</evidence>
<name>A0A8X8K3V6_9GAMM</name>
<gene>
    <name evidence="3" type="primary">sctW</name>
    <name evidence="3" type="ORF">H9654_10075</name>
</gene>
<keyword evidence="4" id="KW-1185">Reference proteome</keyword>
<dbReference type="InterPro" id="IPR003520">
    <property type="entry name" value="Invas_InvE"/>
</dbReference>
<comment type="caution">
    <text evidence="3">The sequence shown here is derived from an EMBL/GenBank/DDBJ whole genome shotgun (WGS) entry which is preliminary data.</text>
</comment>
<dbReference type="GO" id="GO:0030254">
    <property type="term" value="P:protein secretion by the type III secretion system"/>
    <property type="evidence" value="ECO:0007669"/>
    <property type="project" value="InterPro"/>
</dbReference>
<evidence type="ECO:0000313" key="4">
    <source>
        <dbReference type="Proteomes" id="UP000636938"/>
    </source>
</evidence>
<feature type="compositionally biased region" description="Polar residues" evidence="1">
    <location>
        <begin position="33"/>
        <end position="46"/>
    </location>
</feature>
<dbReference type="InterPro" id="IPR010812">
    <property type="entry name" value="HrpJ-like"/>
</dbReference>
<dbReference type="GO" id="GO:0009986">
    <property type="term" value="C:cell surface"/>
    <property type="evidence" value="ECO:0007669"/>
    <property type="project" value="InterPro"/>
</dbReference>
<proteinExistence type="predicted"/>
<feature type="region of interest" description="Disordered" evidence="1">
    <location>
        <begin position="14"/>
        <end position="46"/>
    </location>
</feature>